<dbReference type="Pfam" id="PF07561">
    <property type="entry name" value="DUF1540"/>
    <property type="match status" value="2"/>
</dbReference>
<feature type="domain" description="DUF1540" evidence="1">
    <location>
        <begin position="5"/>
        <end position="42"/>
    </location>
</feature>
<accession>A0A3E3J138</accession>
<dbReference type="EMBL" id="QVLV01000007">
    <property type="protein sequence ID" value="RGE60430.1"/>
    <property type="molecule type" value="Genomic_DNA"/>
</dbReference>
<dbReference type="RefSeq" id="WP_025491291.1">
    <property type="nucleotide sequence ID" value="NZ_CALBAU010000170.1"/>
</dbReference>
<dbReference type="InterPro" id="IPR011437">
    <property type="entry name" value="DUF1540"/>
</dbReference>
<feature type="domain" description="DUF1540" evidence="1">
    <location>
        <begin position="62"/>
        <end position="100"/>
    </location>
</feature>
<evidence type="ECO:0000313" key="4">
    <source>
        <dbReference type="Proteomes" id="UP000260812"/>
    </source>
</evidence>
<evidence type="ECO:0000313" key="3">
    <source>
        <dbReference type="EMBL" id="RGE72801.1"/>
    </source>
</evidence>
<dbReference type="EMBL" id="QVLU01000005">
    <property type="protein sequence ID" value="RGE72801.1"/>
    <property type="molecule type" value="Genomic_DNA"/>
</dbReference>
<name>A0A3E3J138_9FIRM</name>
<dbReference type="GeneID" id="97987720"/>
<evidence type="ECO:0000259" key="1">
    <source>
        <dbReference type="Pfam" id="PF07561"/>
    </source>
</evidence>
<dbReference type="Proteomes" id="UP000261166">
    <property type="component" value="Unassembled WGS sequence"/>
</dbReference>
<proteinExistence type="predicted"/>
<dbReference type="OrthoDB" id="9792226at2"/>
<comment type="caution">
    <text evidence="3">The sequence shown here is derived from an EMBL/GenBank/DDBJ whole genome shotgun (WGS) entry which is preliminary data.</text>
</comment>
<evidence type="ECO:0000313" key="5">
    <source>
        <dbReference type="Proteomes" id="UP000261166"/>
    </source>
</evidence>
<gene>
    <name evidence="3" type="ORF">DWY69_08060</name>
    <name evidence="2" type="ORF">DXC51_12760</name>
</gene>
<sequence length="103" mass="11284">MAELKCVVENCTYNNDKCCCKGDIMVGGKEAQKENDTCCESFKDRTGESASNAMNPCRTISIDCEAVKCVYNTNYKCYAEHVDIKGCGACDCGETACATFKER</sequence>
<organism evidence="3 5">
    <name type="scientific">Eisenbergiella massiliensis</name>
    <dbReference type="NCBI Taxonomy" id="1720294"/>
    <lineage>
        <taxon>Bacteria</taxon>
        <taxon>Bacillati</taxon>
        <taxon>Bacillota</taxon>
        <taxon>Clostridia</taxon>
        <taxon>Lachnospirales</taxon>
        <taxon>Lachnospiraceae</taxon>
        <taxon>Eisenbergiella</taxon>
    </lineage>
</organism>
<evidence type="ECO:0000313" key="2">
    <source>
        <dbReference type="EMBL" id="RGE60430.1"/>
    </source>
</evidence>
<keyword evidence="4" id="KW-1185">Reference proteome</keyword>
<reference evidence="3 5" key="1">
    <citation type="submission" date="2018-08" db="EMBL/GenBank/DDBJ databases">
        <title>A genome reference for cultivated species of the human gut microbiota.</title>
        <authorList>
            <person name="Zou Y."/>
            <person name="Xue W."/>
            <person name="Luo G."/>
        </authorList>
    </citation>
    <scope>NUCLEOTIDE SEQUENCE [LARGE SCALE GENOMIC DNA]</scope>
    <source>
        <strain evidence="3 5">AF26-4BH</strain>
        <strain evidence="2">TF05-5AC</strain>
    </source>
</reference>
<protein>
    <submittedName>
        <fullName evidence="3">DUF1540 domain-containing protein</fullName>
    </submittedName>
</protein>
<dbReference type="Proteomes" id="UP000260812">
    <property type="component" value="Unassembled WGS sequence"/>
</dbReference>
<dbReference type="AlphaFoldDB" id="A0A3E3J138"/>